<keyword evidence="1" id="KW-0521">NADP</keyword>
<gene>
    <name evidence="4" type="ORF">SAMN05421828_10291</name>
</gene>
<dbReference type="AlphaFoldDB" id="A0A8G2FF99"/>
<keyword evidence="5" id="KW-1185">Reference proteome</keyword>
<dbReference type="NCBIfam" id="TIGR02032">
    <property type="entry name" value="GG-red-SF"/>
    <property type="match status" value="1"/>
</dbReference>
<sequence length="395" mass="42530">MTQMTEYDVVVVGGGPAGATAAETLARAGRTVLLLDRDGRIKPCGGAVPPRLIRDYDIPEHLIVAKARGANIVSPKAKKVAMPIDDGGYVGMVDRDVFDAFLRDRAAAAGAERRTGRFERIERDATGRTIIHYKTKDGMGAVVARAVIGADGAVSAVARQTIPGADKHKRVFAYHEVIKAPPAGTPGWNPQQCEIYYDAKVSPDFYAWIFPHGETASIGTGSAVKGFSLRGAVGDLRSTAGLTGAETIRSEGAPLPLKPLPRWDDGINVLLAGDAAGVVAPASGEGIYYAMLGGQLAGEAVDEFCRTGDAKALKTARKRFMKTHGMVFFVLGFMQDFWYSSDKRRELFVAICGDSDVQAMTWQAYMNKALVRAKPIVHARIFAKNMIRLTRLMQA</sequence>
<dbReference type="Pfam" id="PF07992">
    <property type="entry name" value="Pyr_redox_2"/>
    <property type="match status" value="1"/>
</dbReference>
<proteinExistence type="predicted"/>
<dbReference type="Gene3D" id="3.50.50.60">
    <property type="entry name" value="FAD/NAD(P)-binding domain"/>
    <property type="match status" value="1"/>
</dbReference>
<dbReference type="GO" id="GO:0045550">
    <property type="term" value="F:geranylgeranyl reductase activity"/>
    <property type="evidence" value="ECO:0007669"/>
    <property type="project" value="InterPro"/>
</dbReference>
<evidence type="ECO:0000256" key="1">
    <source>
        <dbReference type="ARBA" id="ARBA00022857"/>
    </source>
</evidence>
<dbReference type="GO" id="GO:0015995">
    <property type="term" value="P:chlorophyll biosynthetic process"/>
    <property type="evidence" value="ECO:0007669"/>
    <property type="project" value="InterPro"/>
</dbReference>
<evidence type="ECO:0000313" key="5">
    <source>
        <dbReference type="Proteomes" id="UP000186308"/>
    </source>
</evidence>
<feature type="domain" description="FAD/NAD(P)-binding" evidence="3">
    <location>
        <begin position="7"/>
        <end position="169"/>
    </location>
</feature>
<dbReference type="GO" id="GO:0015979">
    <property type="term" value="P:photosynthesis"/>
    <property type="evidence" value="ECO:0007669"/>
    <property type="project" value="InterPro"/>
</dbReference>
<evidence type="ECO:0000256" key="2">
    <source>
        <dbReference type="ARBA" id="ARBA00023002"/>
    </source>
</evidence>
<dbReference type="PANTHER" id="PTHR42685:SF4">
    <property type="entry name" value="GERANYLGERANYL DIPHOSPHATE REDUCTASE, CHLOROPLASTIC"/>
    <property type="match status" value="1"/>
</dbReference>
<dbReference type="InterPro" id="IPR011777">
    <property type="entry name" value="Geranylgeranyl_Rdtase_fam"/>
</dbReference>
<dbReference type="EMBL" id="FTNE01000002">
    <property type="protein sequence ID" value="SIQ17069.1"/>
    <property type="molecule type" value="Genomic_DNA"/>
</dbReference>
<dbReference type="InterPro" id="IPR023753">
    <property type="entry name" value="FAD/NAD-binding_dom"/>
</dbReference>
<dbReference type="GO" id="GO:0016628">
    <property type="term" value="F:oxidoreductase activity, acting on the CH-CH group of donors, NAD or NADP as acceptor"/>
    <property type="evidence" value="ECO:0007669"/>
    <property type="project" value="InterPro"/>
</dbReference>
<keyword evidence="2" id="KW-0560">Oxidoreductase</keyword>
<dbReference type="Proteomes" id="UP000186308">
    <property type="component" value="Unassembled WGS sequence"/>
</dbReference>
<dbReference type="NCBIfam" id="TIGR02023">
    <property type="entry name" value="BchP-ChlP"/>
    <property type="match status" value="1"/>
</dbReference>
<dbReference type="RefSeq" id="WP_029311404.1">
    <property type="nucleotide sequence ID" value="NZ_FTNE01000002.1"/>
</dbReference>
<dbReference type="PANTHER" id="PTHR42685">
    <property type="entry name" value="GERANYLGERANYL DIPHOSPHATE REDUCTASE"/>
    <property type="match status" value="1"/>
</dbReference>
<dbReference type="OrthoDB" id="417034at2"/>
<organism evidence="4 5">
    <name type="scientific">Acidiphilium rubrum</name>
    <dbReference type="NCBI Taxonomy" id="526"/>
    <lineage>
        <taxon>Bacteria</taxon>
        <taxon>Pseudomonadati</taxon>
        <taxon>Pseudomonadota</taxon>
        <taxon>Alphaproteobacteria</taxon>
        <taxon>Acetobacterales</taxon>
        <taxon>Acidocellaceae</taxon>
        <taxon>Acidiphilium</taxon>
    </lineage>
</organism>
<comment type="caution">
    <text evidence="4">The sequence shown here is derived from an EMBL/GenBank/DDBJ whole genome shotgun (WGS) entry which is preliminary data.</text>
</comment>
<protein>
    <submittedName>
        <fullName evidence="4">Geranylgeranyl reductase</fullName>
    </submittedName>
</protein>
<dbReference type="InterPro" id="IPR050407">
    <property type="entry name" value="Geranylgeranyl_reductase"/>
</dbReference>
<dbReference type="InterPro" id="IPR036188">
    <property type="entry name" value="FAD/NAD-bd_sf"/>
</dbReference>
<name>A0A8G2FF99_ACIRU</name>
<dbReference type="InterPro" id="IPR010253">
    <property type="entry name" value="BchP_ChlP_pln/prok"/>
</dbReference>
<evidence type="ECO:0000313" key="4">
    <source>
        <dbReference type="EMBL" id="SIQ17069.1"/>
    </source>
</evidence>
<evidence type="ECO:0000259" key="3">
    <source>
        <dbReference type="Pfam" id="PF07992"/>
    </source>
</evidence>
<reference evidence="4 5" key="1">
    <citation type="submission" date="2017-01" db="EMBL/GenBank/DDBJ databases">
        <authorList>
            <person name="Varghese N."/>
            <person name="Submissions S."/>
        </authorList>
    </citation>
    <scope>NUCLEOTIDE SEQUENCE [LARGE SCALE GENOMIC DNA]</scope>
    <source>
        <strain evidence="4 5">ATCC 35905</strain>
    </source>
</reference>
<accession>A0A8G2FF99</accession>
<dbReference type="PRINTS" id="PR00420">
    <property type="entry name" value="RNGMNOXGNASE"/>
</dbReference>
<dbReference type="SUPFAM" id="SSF51905">
    <property type="entry name" value="FAD/NAD(P)-binding domain"/>
    <property type="match status" value="1"/>
</dbReference>